<sequence length="198" mass="21896">MNKHGFKMENAAKAVVENFETMEKANGSYSHMPTFTVISYKDLRGPLLNRIYYSWTPSRLENLDLRAVAAGSRAPQHLDKNVKIKGNRGHAVHSDPTDDADPSVDLKSDDLAGRSIQIDLSVGFIEYRLIVPKSSAIYALETADAIAGMPSQLTVLPKFVKAHILNRSASHVRHERNSHSFDGHYATNNSSVIVPLTL</sequence>
<evidence type="ECO:0000256" key="1">
    <source>
        <dbReference type="SAM" id="MobiDB-lite"/>
    </source>
</evidence>
<dbReference type="AlphaFoldDB" id="G7Y9T6"/>
<evidence type="ECO:0000313" key="2">
    <source>
        <dbReference type="EMBL" id="GAA49720.1"/>
    </source>
</evidence>
<reference key="2">
    <citation type="submission" date="2011-10" db="EMBL/GenBank/DDBJ databases">
        <title>The genome and transcriptome sequence of Clonorchis sinensis provide insights into the carcinogenic liver fluke.</title>
        <authorList>
            <person name="Wang X."/>
            <person name="Huang Y."/>
            <person name="Chen W."/>
            <person name="Liu H."/>
            <person name="Guo L."/>
            <person name="Chen Y."/>
            <person name="Luo F."/>
            <person name="Zhou W."/>
            <person name="Sun J."/>
            <person name="Mao Q."/>
            <person name="Liang P."/>
            <person name="Zhou C."/>
            <person name="Tian Y."/>
            <person name="Men J."/>
            <person name="Lv X."/>
            <person name="Huang L."/>
            <person name="Zhou J."/>
            <person name="Hu Y."/>
            <person name="Li R."/>
            <person name="Zhang F."/>
            <person name="Lei H."/>
            <person name="Li X."/>
            <person name="Hu X."/>
            <person name="Liang C."/>
            <person name="Xu J."/>
            <person name="Wu Z."/>
            <person name="Yu X."/>
        </authorList>
    </citation>
    <scope>NUCLEOTIDE SEQUENCE</scope>
    <source>
        <strain>Henan</strain>
    </source>
</reference>
<evidence type="ECO:0000313" key="3">
    <source>
        <dbReference type="Proteomes" id="UP000008909"/>
    </source>
</evidence>
<gene>
    <name evidence="2" type="ORF">CLF_103478</name>
</gene>
<proteinExistence type="predicted"/>
<organism evidence="2 3">
    <name type="scientific">Clonorchis sinensis</name>
    <name type="common">Chinese liver fluke</name>
    <dbReference type="NCBI Taxonomy" id="79923"/>
    <lineage>
        <taxon>Eukaryota</taxon>
        <taxon>Metazoa</taxon>
        <taxon>Spiralia</taxon>
        <taxon>Lophotrochozoa</taxon>
        <taxon>Platyhelminthes</taxon>
        <taxon>Trematoda</taxon>
        <taxon>Digenea</taxon>
        <taxon>Opisthorchiida</taxon>
        <taxon>Opisthorchiata</taxon>
        <taxon>Opisthorchiidae</taxon>
        <taxon>Clonorchis</taxon>
    </lineage>
</organism>
<accession>G7Y9T6</accession>
<keyword evidence="3" id="KW-1185">Reference proteome</keyword>
<dbReference type="Proteomes" id="UP000008909">
    <property type="component" value="Unassembled WGS sequence"/>
</dbReference>
<dbReference type="EMBL" id="DF142981">
    <property type="protein sequence ID" value="GAA49720.1"/>
    <property type="molecule type" value="Genomic_DNA"/>
</dbReference>
<protein>
    <submittedName>
        <fullName evidence="2">Uncharacterized protein</fullName>
    </submittedName>
</protein>
<feature type="region of interest" description="Disordered" evidence="1">
    <location>
        <begin position="85"/>
        <end position="105"/>
    </location>
</feature>
<reference evidence="2" key="1">
    <citation type="journal article" date="2011" name="Genome Biol.">
        <title>The draft genome of the carcinogenic human liver fluke Clonorchis sinensis.</title>
        <authorList>
            <person name="Wang X."/>
            <person name="Chen W."/>
            <person name="Huang Y."/>
            <person name="Sun J."/>
            <person name="Men J."/>
            <person name="Liu H."/>
            <person name="Luo F."/>
            <person name="Guo L."/>
            <person name="Lv X."/>
            <person name="Deng C."/>
            <person name="Zhou C."/>
            <person name="Fan Y."/>
            <person name="Li X."/>
            <person name="Huang L."/>
            <person name="Hu Y."/>
            <person name="Liang C."/>
            <person name="Hu X."/>
            <person name="Xu J."/>
            <person name="Yu X."/>
        </authorList>
    </citation>
    <scope>NUCLEOTIDE SEQUENCE [LARGE SCALE GENOMIC DNA]</scope>
    <source>
        <strain evidence="2">Henan</strain>
    </source>
</reference>
<name>G7Y9T6_CLOSI</name>